<dbReference type="Proteomes" id="UP000494108">
    <property type="component" value="Unassembled WGS sequence"/>
</dbReference>
<keyword evidence="7" id="KW-1185">Reference proteome</keyword>
<dbReference type="PROSITE" id="PS50405">
    <property type="entry name" value="GST_CTER"/>
    <property type="match status" value="1"/>
</dbReference>
<dbReference type="Pfam" id="PF00043">
    <property type="entry name" value="GST_C"/>
    <property type="match status" value="1"/>
</dbReference>
<name>A0A6S6YUW9_9BURK</name>
<sequence>MTADAAITIWGRRSSFNVQKVLWLADELGLDYHHVPAGGQFGLLDTPDFLRMNPHGRVPVLRDGDTTVWESHAILRYLAARHGGSAFWPQAPAARAQADGWMDWAQTAFQPAFLGGVFWGYYRTPEAQRDATAIARSIAETHECLRQLDKALSDRPYLGGDALGLADVPAATALYRYHELDIPHPPLTQVQAWYERLQQRPAYREHVMVPFGELRGRLDF</sequence>
<dbReference type="GO" id="GO:0004364">
    <property type="term" value="F:glutathione transferase activity"/>
    <property type="evidence" value="ECO:0007669"/>
    <property type="project" value="UniProtKB-EC"/>
</dbReference>
<dbReference type="EC" id="2.5.1.18" evidence="6"/>
<dbReference type="RefSeq" id="WP_175174255.1">
    <property type="nucleotide sequence ID" value="NZ_CADIJX010000002.1"/>
</dbReference>
<comment type="similarity">
    <text evidence="1 3">Belongs to the GST superfamily.</text>
</comment>
<dbReference type="InterPro" id="IPR004046">
    <property type="entry name" value="GST_C"/>
</dbReference>
<protein>
    <submittedName>
        <fullName evidence="6">Glutathione S-transferase GstB</fullName>
        <ecNumber evidence="6">2.5.1.18</ecNumber>
    </submittedName>
</protein>
<dbReference type="PANTHER" id="PTHR44051:SF19">
    <property type="entry name" value="DISULFIDE-BOND OXIDOREDUCTASE YFCG"/>
    <property type="match status" value="1"/>
</dbReference>
<evidence type="ECO:0000256" key="2">
    <source>
        <dbReference type="ARBA" id="ARBA00022679"/>
    </source>
</evidence>
<dbReference type="InterPro" id="IPR036282">
    <property type="entry name" value="Glutathione-S-Trfase_C_sf"/>
</dbReference>
<gene>
    <name evidence="6" type="primary">gstB_3</name>
    <name evidence="6" type="ORF">LMG3431_01941</name>
</gene>
<dbReference type="Gene3D" id="1.20.1050.10">
    <property type="match status" value="1"/>
</dbReference>
<dbReference type="InterPro" id="IPR036249">
    <property type="entry name" value="Thioredoxin-like_sf"/>
</dbReference>
<evidence type="ECO:0000259" key="5">
    <source>
        <dbReference type="PROSITE" id="PS50405"/>
    </source>
</evidence>
<feature type="domain" description="GST C-terminal" evidence="5">
    <location>
        <begin position="91"/>
        <end position="220"/>
    </location>
</feature>
<dbReference type="AlphaFoldDB" id="A0A6S6YUW9"/>
<evidence type="ECO:0000256" key="1">
    <source>
        <dbReference type="ARBA" id="ARBA00007409"/>
    </source>
</evidence>
<dbReference type="SUPFAM" id="SSF52833">
    <property type="entry name" value="Thioredoxin-like"/>
    <property type="match status" value="1"/>
</dbReference>
<dbReference type="EMBL" id="CADIJX010000002">
    <property type="protein sequence ID" value="CAB3639156.1"/>
    <property type="molecule type" value="Genomic_DNA"/>
</dbReference>
<organism evidence="6 7">
    <name type="scientific">Achromobacter pestifer</name>
    <dbReference type="NCBI Taxonomy" id="1353889"/>
    <lineage>
        <taxon>Bacteria</taxon>
        <taxon>Pseudomonadati</taxon>
        <taxon>Pseudomonadota</taxon>
        <taxon>Betaproteobacteria</taxon>
        <taxon>Burkholderiales</taxon>
        <taxon>Alcaligenaceae</taxon>
        <taxon>Achromobacter</taxon>
    </lineage>
</organism>
<dbReference type="SUPFAM" id="SSF47616">
    <property type="entry name" value="GST C-terminal domain-like"/>
    <property type="match status" value="1"/>
</dbReference>
<dbReference type="SFLD" id="SFLDG00358">
    <property type="entry name" value="Main_(cytGST)"/>
    <property type="match status" value="1"/>
</dbReference>
<keyword evidence="2 6" id="KW-0808">Transferase</keyword>
<dbReference type="SFLD" id="SFLDS00019">
    <property type="entry name" value="Glutathione_Transferase_(cytos"/>
    <property type="match status" value="1"/>
</dbReference>
<dbReference type="InterPro" id="IPR040079">
    <property type="entry name" value="Glutathione_S-Trfase"/>
</dbReference>
<evidence type="ECO:0000259" key="4">
    <source>
        <dbReference type="PROSITE" id="PS50404"/>
    </source>
</evidence>
<dbReference type="PROSITE" id="PS50404">
    <property type="entry name" value="GST_NTER"/>
    <property type="match status" value="1"/>
</dbReference>
<evidence type="ECO:0000256" key="3">
    <source>
        <dbReference type="RuleBase" id="RU003494"/>
    </source>
</evidence>
<dbReference type="SFLD" id="SFLDG01150">
    <property type="entry name" value="Main.1:_Beta-like"/>
    <property type="match status" value="1"/>
</dbReference>
<dbReference type="FunFam" id="3.40.30.10:FF:000039">
    <property type="entry name" value="Glutathione S-transferase domain"/>
    <property type="match status" value="1"/>
</dbReference>
<proteinExistence type="inferred from homology"/>
<dbReference type="Gene3D" id="3.40.30.10">
    <property type="entry name" value="Glutaredoxin"/>
    <property type="match status" value="1"/>
</dbReference>
<dbReference type="Pfam" id="PF02798">
    <property type="entry name" value="GST_N"/>
    <property type="match status" value="1"/>
</dbReference>
<dbReference type="CDD" id="cd03047">
    <property type="entry name" value="GST_N_2"/>
    <property type="match status" value="1"/>
</dbReference>
<dbReference type="InterPro" id="IPR004045">
    <property type="entry name" value="Glutathione_S-Trfase_N"/>
</dbReference>
<evidence type="ECO:0000313" key="7">
    <source>
        <dbReference type="Proteomes" id="UP000494108"/>
    </source>
</evidence>
<accession>A0A6S6YUW9</accession>
<reference evidence="6 7" key="1">
    <citation type="submission" date="2020-04" db="EMBL/GenBank/DDBJ databases">
        <authorList>
            <person name="De Canck E."/>
        </authorList>
    </citation>
    <scope>NUCLEOTIDE SEQUENCE [LARGE SCALE GENOMIC DNA]</scope>
    <source>
        <strain evidence="6 7">LMG 3431</strain>
    </source>
</reference>
<dbReference type="InterPro" id="IPR010987">
    <property type="entry name" value="Glutathione-S-Trfase_C-like"/>
</dbReference>
<dbReference type="PANTHER" id="PTHR44051">
    <property type="entry name" value="GLUTATHIONE S-TRANSFERASE-RELATED"/>
    <property type="match status" value="1"/>
</dbReference>
<feature type="domain" description="GST N-terminal" evidence="4">
    <location>
        <begin position="5"/>
        <end position="86"/>
    </location>
</feature>
<evidence type="ECO:0000313" key="6">
    <source>
        <dbReference type="EMBL" id="CAB3639156.1"/>
    </source>
</evidence>